<gene>
    <name evidence="1" type="primary">ycf21</name>
</gene>
<dbReference type="EMBL" id="MK814729">
    <property type="protein sequence ID" value="QCI08341.1"/>
    <property type="molecule type" value="Genomic_DNA"/>
</dbReference>
<sequence>MHINTLHKFQYTLIIHKNKFQNIQYTNYIPNEWQLILINEGSFTKNLNCLTNVNTEIIMQQQYNHIKKRNLRCVWLENCIYTKLTFARSLWILTYKDNIYNQLNTNMPIGQSFISSNTEIFKQIEEIYYGYCAYIERYFHINQPIWGRKYILYYNYNTYAIIQEFFSPKIKDFFYIL</sequence>
<proteinExistence type="predicted"/>
<accession>A0A4D6WZZ8</accession>
<protein>
    <recommendedName>
        <fullName evidence="2">Ycf21</fullName>
    </recommendedName>
</protein>
<dbReference type="AlphaFoldDB" id="A0A4D6WZZ8"/>
<evidence type="ECO:0000313" key="1">
    <source>
        <dbReference type="EMBL" id="QCI08341.1"/>
    </source>
</evidence>
<dbReference type="InterPro" id="IPR028978">
    <property type="entry name" value="Chorismate_lyase_/UTRA_dom_sf"/>
</dbReference>
<name>A0A4D6WZZ8_9FLOR</name>
<dbReference type="SUPFAM" id="SSF64288">
    <property type="entry name" value="Chorismate lyase-like"/>
    <property type="match status" value="1"/>
</dbReference>
<dbReference type="Pfam" id="PF01947">
    <property type="entry name" value="Rv2949c-like"/>
    <property type="match status" value="1"/>
</dbReference>
<reference evidence="1" key="2">
    <citation type="submission" date="2019-04" db="EMBL/GenBank/DDBJ databases">
        <authorList>
            <person name="Pasella M."/>
        </authorList>
    </citation>
    <scope>NUCLEOTIDE SEQUENCE</scope>
    <source>
        <strain evidence="1">PD2949_3</strain>
    </source>
</reference>
<evidence type="ECO:0008006" key="2">
    <source>
        <dbReference type="Google" id="ProtNLM"/>
    </source>
</evidence>
<keyword evidence="1" id="KW-0934">Plastid</keyword>
<dbReference type="Gene3D" id="3.40.1410.10">
    <property type="entry name" value="Chorismate lyase-like"/>
    <property type="match status" value="1"/>
</dbReference>
<organism evidence="1">
    <name type="scientific">Ptilothamnion sphaericum</name>
    <dbReference type="NCBI Taxonomy" id="1498216"/>
    <lineage>
        <taxon>Eukaryota</taxon>
        <taxon>Rhodophyta</taxon>
        <taxon>Florideophyceae</taxon>
        <taxon>Rhodymeniophycidae</taxon>
        <taxon>Ceramiales</taxon>
        <taxon>Wrangeliaceae</taxon>
        <taxon>Ptilothamnion</taxon>
    </lineage>
</organism>
<dbReference type="InterPro" id="IPR002800">
    <property type="entry name" value="Rv2949c-like"/>
</dbReference>
<geneLocation type="plastid" evidence="1"/>
<reference evidence="1" key="1">
    <citation type="journal article" date="2019" name="Mol. Phylogenet. Evol.">
        <title>Morphological evolution and classification of the red algal order Ceramiales inferred using plastid phylogenomics.</title>
        <authorList>
            <person name="Diaz-Tapia P."/>
            <person name="Pasella M.M."/>
            <person name="Verbruggen H."/>
            <person name="Maggs C.A."/>
        </authorList>
    </citation>
    <scope>NUCLEOTIDE SEQUENCE</scope>
    <source>
        <strain evidence="1">PD2949_3</strain>
    </source>
</reference>